<proteinExistence type="predicted"/>
<evidence type="ECO:0000313" key="3">
    <source>
        <dbReference type="Proteomes" id="UP001222325"/>
    </source>
</evidence>
<sequence>MALNDKSVAPTQGVGVYPGVANPTSSSMPNNPMETNFVTDPTTESRGAGAGPTFEGDKNAKRLFKESAGVVEGEPGIIESTNVHPLRPDSNDEDGWAHATVNPGQNTTSNAEPGIAAKAANIATGGAKMAYGYATGNEEVKQVGSEAVYGKQQ</sequence>
<reference evidence="2" key="1">
    <citation type="submission" date="2023-03" db="EMBL/GenBank/DDBJ databases">
        <title>Massive genome expansion in bonnet fungi (Mycena s.s.) driven by repeated elements and novel gene families across ecological guilds.</title>
        <authorList>
            <consortium name="Lawrence Berkeley National Laboratory"/>
            <person name="Harder C.B."/>
            <person name="Miyauchi S."/>
            <person name="Viragh M."/>
            <person name="Kuo A."/>
            <person name="Thoen E."/>
            <person name="Andreopoulos B."/>
            <person name="Lu D."/>
            <person name="Skrede I."/>
            <person name="Drula E."/>
            <person name="Henrissat B."/>
            <person name="Morin E."/>
            <person name="Kohler A."/>
            <person name="Barry K."/>
            <person name="LaButti K."/>
            <person name="Morin E."/>
            <person name="Salamov A."/>
            <person name="Lipzen A."/>
            <person name="Mereny Z."/>
            <person name="Hegedus B."/>
            <person name="Baldrian P."/>
            <person name="Stursova M."/>
            <person name="Weitz H."/>
            <person name="Taylor A."/>
            <person name="Grigoriev I.V."/>
            <person name="Nagy L.G."/>
            <person name="Martin F."/>
            <person name="Kauserud H."/>
        </authorList>
    </citation>
    <scope>NUCLEOTIDE SEQUENCE</scope>
    <source>
        <strain evidence="2">CBHHK173m</strain>
    </source>
</reference>
<evidence type="ECO:0000256" key="1">
    <source>
        <dbReference type="SAM" id="MobiDB-lite"/>
    </source>
</evidence>
<comment type="caution">
    <text evidence="2">The sequence shown here is derived from an EMBL/GenBank/DDBJ whole genome shotgun (WGS) entry which is preliminary data.</text>
</comment>
<feature type="region of interest" description="Disordered" evidence="1">
    <location>
        <begin position="1"/>
        <end position="112"/>
    </location>
</feature>
<feature type="compositionally biased region" description="Basic and acidic residues" evidence="1">
    <location>
        <begin position="55"/>
        <end position="65"/>
    </location>
</feature>
<feature type="compositionally biased region" description="Polar residues" evidence="1">
    <location>
        <begin position="22"/>
        <end position="45"/>
    </location>
</feature>
<gene>
    <name evidence="2" type="ORF">B0H15DRAFT_823709</name>
</gene>
<dbReference type="EMBL" id="JARJCN010000009">
    <property type="protein sequence ID" value="KAJ7098000.1"/>
    <property type="molecule type" value="Genomic_DNA"/>
</dbReference>
<evidence type="ECO:0000313" key="2">
    <source>
        <dbReference type="EMBL" id="KAJ7098000.1"/>
    </source>
</evidence>
<name>A0AAD6UGL9_9AGAR</name>
<accession>A0AAD6UGL9</accession>
<organism evidence="2 3">
    <name type="scientific">Mycena belliarum</name>
    <dbReference type="NCBI Taxonomy" id="1033014"/>
    <lineage>
        <taxon>Eukaryota</taxon>
        <taxon>Fungi</taxon>
        <taxon>Dikarya</taxon>
        <taxon>Basidiomycota</taxon>
        <taxon>Agaricomycotina</taxon>
        <taxon>Agaricomycetes</taxon>
        <taxon>Agaricomycetidae</taxon>
        <taxon>Agaricales</taxon>
        <taxon>Marasmiineae</taxon>
        <taxon>Mycenaceae</taxon>
        <taxon>Mycena</taxon>
    </lineage>
</organism>
<protein>
    <submittedName>
        <fullName evidence="2">Uncharacterized protein</fullName>
    </submittedName>
</protein>
<dbReference type="AlphaFoldDB" id="A0AAD6UGL9"/>
<dbReference type="Proteomes" id="UP001222325">
    <property type="component" value="Unassembled WGS sequence"/>
</dbReference>
<keyword evidence="3" id="KW-1185">Reference proteome</keyword>